<keyword evidence="2" id="KW-1185">Reference proteome</keyword>
<evidence type="ECO:0000313" key="2">
    <source>
        <dbReference type="Proteomes" id="UP000295601"/>
    </source>
</evidence>
<protein>
    <recommendedName>
        <fullName evidence="3">Alpha/beta hydrolase family protein</fullName>
    </recommendedName>
</protein>
<dbReference type="RefSeq" id="WP_133616655.1">
    <property type="nucleotide sequence ID" value="NZ_SNYA01000004.1"/>
</dbReference>
<name>A0A4R6RZS5_9MICO</name>
<dbReference type="OrthoDB" id="8111537at2"/>
<dbReference type="Proteomes" id="UP000295601">
    <property type="component" value="Unassembled WGS sequence"/>
</dbReference>
<gene>
    <name evidence="1" type="ORF">EDF62_1641</name>
</gene>
<reference evidence="1 2" key="1">
    <citation type="submission" date="2019-03" db="EMBL/GenBank/DDBJ databases">
        <title>Genomic analyses of the natural microbiome of Caenorhabditis elegans.</title>
        <authorList>
            <person name="Samuel B."/>
        </authorList>
    </citation>
    <scope>NUCLEOTIDE SEQUENCE [LARGE SCALE GENOMIC DNA]</scope>
    <source>
        <strain evidence="1 2">JUb18</strain>
    </source>
</reference>
<dbReference type="Gene3D" id="3.40.50.1820">
    <property type="entry name" value="alpha/beta hydrolase"/>
    <property type="match status" value="1"/>
</dbReference>
<dbReference type="AlphaFoldDB" id="A0A4R6RZS5"/>
<evidence type="ECO:0008006" key="3">
    <source>
        <dbReference type="Google" id="ProtNLM"/>
    </source>
</evidence>
<proteinExistence type="predicted"/>
<dbReference type="SUPFAM" id="SSF53474">
    <property type="entry name" value="alpha/beta-Hydrolases"/>
    <property type="match status" value="1"/>
</dbReference>
<organism evidence="1 2">
    <name type="scientific">Leucobacter luti</name>
    <dbReference type="NCBI Taxonomy" id="340320"/>
    <lineage>
        <taxon>Bacteria</taxon>
        <taxon>Bacillati</taxon>
        <taxon>Actinomycetota</taxon>
        <taxon>Actinomycetes</taxon>
        <taxon>Micrococcales</taxon>
        <taxon>Microbacteriaceae</taxon>
        <taxon>Leucobacter</taxon>
    </lineage>
</organism>
<comment type="caution">
    <text evidence="1">The sequence shown here is derived from an EMBL/GenBank/DDBJ whole genome shotgun (WGS) entry which is preliminary data.</text>
</comment>
<evidence type="ECO:0000313" key="1">
    <source>
        <dbReference type="EMBL" id="TDP92434.1"/>
    </source>
</evidence>
<sequence>MQRWESKLSRAVGYGLGAAALGLAGVVAGGTALARRVVTPDLSPAEPVLLDRIEREDDRIIVWLRGRHADLPGQYSLLFNGDAGHARVGPVLAIDRGAVSRQVLQVDRGVLQAGARGRLTGWWYATPEAVGLRTERIHYETELGAAEAWILHPQKVRRSQRGRWAVHVHGRGALPEETLRGVLPLARAGITSLVISYRNDPGAPAGDYGRYGMGVAESRDVDAAIAETLRRGALRVTLFGWSMGGTAVLRSGTTGRYAAAVDGLILDSPAVDWPALLRHQAAAVAAPRPLADLGITLLKRGVVRGGEPGGIDFPSLRPQTVGRALQVPVLLHASRGDSFVPCAGAEALAASRPDLVQLRLQDEGEHVKLWNTDPEGWEAVTEQFARALPKPGWRGDLLVPPVRLD</sequence>
<dbReference type="InterPro" id="IPR029058">
    <property type="entry name" value="AB_hydrolase_fold"/>
</dbReference>
<accession>A0A4R6RZS5</accession>
<dbReference type="EMBL" id="SNYA01000004">
    <property type="protein sequence ID" value="TDP92434.1"/>
    <property type="molecule type" value="Genomic_DNA"/>
</dbReference>